<dbReference type="PROSITE" id="PS50836">
    <property type="entry name" value="DOMON"/>
    <property type="match status" value="1"/>
</dbReference>
<dbReference type="AlphaFoldDB" id="A0A8B7Z2R9"/>
<dbReference type="GeneID" id="110983812"/>
<dbReference type="OMA" id="NSSHMTF"/>
<dbReference type="GO" id="GO:0099072">
    <property type="term" value="P:regulation of postsynaptic membrane neurotransmitter receptor levels"/>
    <property type="evidence" value="ECO:0007669"/>
    <property type="project" value="TreeGrafter"/>
</dbReference>
<dbReference type="KEGG" id="aplc:110983812"/>
<dbReference type="Pfam" id="PF03351">
    <property type="entry name" value="DOMON"/>
    <property type="match status" value="1"/>
</dbReference>
<protein>
    <submittedName>
        <fullName evidence="6">DOMON domain-containing protein FRRS1L-like</fullName>
    </submittedName>
</protein>
<dbReference type="PANTHER" id="PTHR46902">
    <property type="entry name" value="DOMON DOMAIN-CONTAINING PROTEIN FRRS1L"/>
    <property type="match status" value="1"/>
</dbReference>
<evidence type="ECO:0000313" key="5">
    <source>
        <dbReference type="Proteomes" id="UP000694845"/>
    </source>
</evidence>
<organism evidence="5 6">
    <name type="scientific">Acanthaster planci</name>
    <name type="common">Crown-of-thorns starfish</name>
    <dbReference type="NCBI Taxonomy" id="133434"/>
    <lineage>
        <taxon>Eukaryota</taxon>
        <taxon>Metazoa</taxon>
        <taxon>Echinodermata</taxon>
        <taxon>Eleutherozoa</taxon>
        <taxon>Asterozoa</taxon>
        <taxon>Asteroidea</taxon>
        <taxon>Valvatacea</taxon>
        <taxon>Valvatida</taxon>
        <taxon>Acanthasteridae</taxon>
        <taxon>Acanthaster</taxon>
    </lineage>
</organism>
<name>A0A8B7Z2R9_ACAPL</name>
<dbReference type="InterPro" id="IPR005018">
    <property type="entry name" value="DOMON_domain"/>
</dbReference>
<feature type="signal peptide" evidence="3">
    <location>
        <begin position="1"/>
        <end position="28"/>
    </location>
</feature>
<keyword evidence="5" id="KW-1185">Reference proteome</keyword>
<evidence type="ECO:0000256" key="3">
    <source>
        <dbReference type="SAM" id="SignalP"/>
    </source>
</evidence>
<reference evidence="6" key="1">
    <citation type="submission" date="2025-08" db="UniProtKB">
        <authorList>
            <consortium name="RefSeq"/>
        </authorList>
    </citation>
    <scope>IDENTIFICATION</scope>
</reference>
<evidence type="ECO:0000256" key="2">
    <source>
        <dbReference type="SAM" id="Phobius"/>
    </source>
</evidence>
<proteinExistence type="predicted"/>
<accession>A0A8B7Z2R9</accession>
<dbReference type="GO" id="GO:1900449">
    <property type="term" value="P:regulation of glutamate receptor signaling pathway"/>
    <property type="evidence" value="ECO:0007669"/>
    <property type="project" value="InterPro"/>
</dbReference>
<evidence type="ECO:0000256" key="1">
    <source>
        <dbReference type="SAM" id="MobiDB-lite"/>
    </source>
</evidence>
<dbReference type="PANTHER" id="PTHR46902:SF1">
    <property type="entry name" value="DOMON DOMAIN-CONTAINING PROTEIN FRRS1L"/>
    <property type="match status" value="1"/>
</dbReference>
<feature type="region of interest" description="Disordered" evidence="1">
    <location>
        <begin position="216"/>
        <end position="239"/>
    </location>
</feature>
<dbReference type="Proteomes" id="UP000694845">
    <property type="component" value="Unplaced"/>
</dbReference>
<keyword evidence="2" id="KW-1133">Transmembrane helix</keyword>
<feature type="domain" description="DOMON" evidence="4">
    <location>
        <begin position="60"/>
        <end position="179"/>
    </location>
</feature>
<feature type="transmembrane region" description="Helical" evidence="2">
    <location>
        <begin position="244"/>
        <end position="262"/>
    </location>
</feature>
<evidence type="ECO:0000313" key="6">
    <source>
        <dbReference type="RefSeq" id="XP_022099070.1"/>
    </source>
</evidence>
<keyword evidence="2" id="KW-0812">Transmembrane</keyword>
<keyword evidence="3" id="KW-0732">Signal</keyword>
<dbReference type="SMART" id="SM00664">
    <property type="entry name" value="DoH"/>
    <property type="match status" value="1"/>
</dbReference>
<sequence length="264" mass="28719">MNARDLRDMMSVPRIVTFLLLLILPGSPSRPAFIAAHSSSVCTQGTACWRRPRDCAGTACDYAAEWSVDRGTGEITLAFLGRSNGWVAVGFSGDQAMAGDDVLMCIADLGANSTGARFEHRYNYGYSNLPAELEGITVNSASFTDGILQCSVTREVTVFNSSHMTFDLSFDWFMLFAQGPITSSGQPVRHSKNPSITDRKVTLSSLDEIFVLGESRSQSHGQDESGVSDEKREGGSNGGHQHTVHFAMALFVGLSISLIFWFRN</sequence>
<keyword evidence="2" id="KW-0472">Membrane</keyword>
<evidence type="ECO:0000259" key="4">
    <source>
        <dbReference type="PROSITE" id="PS50836"/>
    </source>
</evidence>
<dbReference type="CDD" id="cd09628">
    <property type="entry name" value="DOMON_SDR_2_like"/>
    <property type="match status" value="1"/>
</dbReference>
<dbReference type="RefSeq" id="XP_022099070.1">
    <property type="nucleotide sequence ID" value="XM_022243378.1"/>
</dbReference>
<dbReference type="InterPro" id="IPR042789">
    <property type="entry name" value="FRRS1L"/>
</dbReference>
<dbReference type="OrthoDB" id="6418377at2759"/>
<feature type="chain" id="PRO_5033980300" evidence="3">
    <location>
        <begin position="29"/>
        <end position="264"/>
    </location>
</feature>
<gene>
    <name evidence="6" type="primary">LOC110983812</name>
</gene>